<gene>
    <name evidence="1" type="ORF">GCM10007938_05060</name>
</gene>
<proteinExistence type="predicted"/>
<keyword evidence="2" id="KW-1185">Reference proteome</keyword>
<evidence type="ECO:0000313" key="1">
    <source>
        <dbReference type="EMBL" id="GLT16730.1"/>
    </source>
</evidence>
<name>A0ABQ6EW36_9VIBR</name>
<evidence type="ECO:0000313" key="2">
    <source>
        <dbReference type="Proteomes" id="UP001157138"/>
    </source>
</evidence>
<accession>A0ABQ6EW36</accession>
<reference evidence="2" key="1">
    <citation type="journal article" date="2019" name="Int. J. Syst. Evol. Microbiol.">
        <title>The Global Catalogue of Microorganisms (GCM) 10K type strain sequencing project: providing services to taxonomists for standard genome sequencing and annotation.</title>
        <authorList>
            <consortium name="The Broad Institute Genomics Platform"/>
            <consortium name="The Broad Institute Genome Sequencing Center for Infectious Disease"/>
            <person name="Wu L."/>
            <person name="Ma J."/>
        </authorList>
    </citation>
    <scope>NUCLEOTIDE SEQUENCE [LARGE SCALE GENOMIC DNA]</scope>
    <source>
        <strain evidence="2">NBRC 108723</strain>
    </source>
</reference>
<organism evidence="1 2">
    <name type="scientific">Vibrio zhanjiangensis</name>
    <dbReference type="NCBI Taxonomy" id="1046128"/>
    <lineage>
        <taxon>Bacteria</taxon>
        <taxon>Pseudomonadati</taxon>
        <taxon>Pseudomonadota</taxon>
        <taxon>Gammaproteobacteria</taxon>
        <taxon>Vibrionales</taxon>
        <taxon>Vibrionaceae</taxon>
        <taxon>Vibrio</taxon>
    </lineage>
</organism>
<dbReference type="Proteomes" id="UP001157138">
    <property type="component" value="Unassembled WGS sequence"/>
</dbReference>
<comment type="caution">
    <text evidence="1">The sequence shown here is derived from an EMBL/GenBank/DDBJ whole genome shotgun (WGS) entry which is preliminary data.</text>
</comment>
<dbReference type="EMBL" id="BSPW01000012">
    <property type="protein sequence ID" value="GLT16730.1"/>
    <property type="molecule type" value="Genomic_DNA"/>
</dbReference>
<protein>
    <submittedName>
        <fullName evidence="1">Uncharacterized protein</fullName>
    </submittedName>
</protein>
<sequence>MSQISAPKTKKPESDVSIEIRSYKPLNRNVQLYGSIHHAGHLRVPRALLKFVYDTWVTTYHFKTVGQPS</sequence>